<evidence type="ECO:0008006" key="4">
    <source>
        <dbReference type="Google" id="ProtNLM"/>
    </source>
</evidence>
<dbReference type="InterPro" id="IPR012337">
    <property type="entry name" value="RNaseH-like_sf"/>
</dbReference>
<dbReference type="SUPFAM" id="SSF53098">
    <property type="entry name" value="Ribonuclease H-like"/>
    <property type="match status" value="1"/>
</dbReference>
<dbReference type="RefSeq" id="WP_272751007.1">
    <property type="nucleotide sequence ID" value="NZ_JAQQLF010000005.1"/>
</dbReference>
<sequence>MDLMHNHVIRIIDGEDAGTYRVILDEVRLSKTCVVRLDVPEQRPSNRQGRPKALTTRLPRKKAPAPMTTALHWMSRETLQRYHDAKNLLLLDIEQESLYWSVVPEKDLTIYKQRCLIMQNFLIFDTLREHILAYQSISRLVTEAMERTGASSGTVRRLFSLLCRLGFNESSLRPRRDRCGAPGKIRPCDPDGRKKAGAKTTKQRIARAYGENLPPEQPGMSTDWRHRIMAADRSIPAPKPPMPERCARILASAFVQRYRQIDGELVPIAPSLGCYPNRAQIRRVIEVDTPRIEQLLAQTTKGHFTRNMRGMVGRAWEGVSGPGHTWAIDSTIGDTYLRSSLNRAWVIGRPVVYIIVDVWSTAIVGFFVCLTGPSWEMAKVALYSAASAPTLIADLWGYQPVLSLYPAPTLCHSLLCDRGEYLSQAARFTAVTLIPCQSYAPPYRPDLKGSVEVPHRIMKDRIFTFVPGAIDMRRKELECRRVRMQDSVLSTVEYTHLLYTIFTEYNLTANRENRLDAHMRAAGVFPSPAGLWNWGHEIGIGFRRALPQNLLTSTLLPMAKARVTRHGVMQGGLLYESDVINEQRWTTSARNLGGWDIDTYYFPGSMSRIWTPPLNGNGLLELHLSDQANASPELTAEEVLDAFAYARINKAEQEHIRVMQALRSLEQCTAIKEQAIRKTREALAQYDGPDLTASEARMLEHRYRFTQDRQPMNVEDHVSKGVKERTEAMGSHFEMMQQLMWATNYGEDHNG</sequence>
<dbReference type="Proteomes" id="UP001219956">
    <property type="component" value="Unassembled WGS sequence"/>
</dbReference>
<evidence type="ECO:0000313" key="3">
    <source>
        <dbReference type="Proteomes" id="UP001219956"/>
    </source>
</evidence>
<dbReference type="InterPro" id="IPR036397">
    <property type="entry name" value="RNaseH_sf"/>
</dbReference>
<proteinExistence type="predicted"/>
<dbReference type="Gene3D" id="3.30.420.10">
    <property type="entry name" value="Ribonuclease H-like superfamily/Ribonuclease H"/>
    <property type="match status" value="1"/>
</dbReference>
<gene>
    <name evidence="2" type="ORF">PQU95_05210</name>
</gene>
<feature type="region of interest" description="Disordered" evidence="1">
    <location>
        <begin position="176"/>
        <end position="203"/>
    </location>
</feature>
<name>A0ABT5IVM3_9NEIS</name>
<comment type="caution">
    <text evidence="2">The sequence shown here is derived from an EMBL/GenBank/DDBJ whole genome shotgun (WGS) entry which is preliminary data.</text>
</comment>
<keyword evidence="3" id="KW-1185">Reference proteome</keyword>
<reference evidence="2 3" key="1">
    <citation type="submission" date="2023-01" db="EMBL/GenBank/DDBJ databases">
        <title>Novel species of the genus Vogesella isolated from rivers.</title>
        <authorList>
            <person name="Lu H."/>
        </authorList>
    </citation>
    <scope>NUCLEOTIDE SEQUENCE [LARGE SCALE GENOMIC DNA]</scope>
    <source>
        <strain evidence="2 3">DC21W</strain>
    </source>
</reference>
<dbReference type="EMBL" id="JAQQLF010000005">
    <property type="protein sequence ID" value="MDC7716610.1"/>
    <property type="molecule type" value="Genomic_DNA"/>
</dbReference>
<protein>
    <recommendedName>
        <fullName evidence="4">Transposase</fullName>
    </recommendedName>
</protein>
<evidence type="ECO:0000256" key="1">
    <source>
        <dbReference type="SAM" id="MobiDB-lite"/>
    </source>
</evidence>
<organism evidence="2 3">
    <name type="scientific">Vogesella aquatica</name>
    <dbReference type="NCBI Taxonomy" id="2984206"/>
    <lineage>
        <taxon>Bacteria</taxon>
        <taxon>Pseudomonadati</taxon>
        <taxon>Pseudomonadota</taxon>
        <taxon>Betaproteobacteria</taxon>
        <taxon>Neisseriales</taxon>
        <taxon>Chromobacteriaceae</taxon>
        <taxon>Vogesella</taxon>
    </lineage>
</organism>
<accession>A0ABT5IVM3</accession>
<evidence type="ECO:0000313" key="2">
    <source>
        <dbReference type="EMBL" id="MDC7716610.1"/>
    </source>
</evidence>